<evidence type="ECO:0008006" key="3">
    <source>
        <dbReference type="Google" id="ProtNLM"/>
    </source>
</evidence>
<dbReference type="Proteomes" id="UP000013167">
    <property type="component" value="Unassembled WGS sequence"/>
</dbReference>
<comment type="caution">
    <text evidence="1">The sequence shown here is derived from an EMBL/GenBank/DDBJ whole genome shotgun (WGS) entry which is preliminary data.</text>
</comment>
<organism evidence="1 2">
    <name type="scientific">Phycicoccus elongatus Lp2</name>
    <dbReference type="NCBI Taxonomy" id="1193181"/>
    <lineage>
        <taxon>Bacteria</taxon>
        <taxon>Bacillati</taxon>
        <taxon>Actinomycetota</taxon>
        <taxon>Actinomycetes</taxon>
        <taxon>Micrococcales</taxon>
        <taxon>Intrasporangiaceae</taxon>
        <taxon>Phycicoccus</taxon>
    </lineage>
</organism>
<dbReference type="eggNOG" id="COG3502">
    <property type="taxonomic scope" value="Bacteria"/>
</dbReference>
<accession>N0DXD0</accession>
<protein>
    <recommendedName>
        <fullName evidence="3">Glutathione S-transferase domain protein</fullName>
    </recommendedName>
</protein>
<dbReference type="PANTHER" id="PTHR34129">
    <property type="entry name" value="BLR1139 PROTEIN"/>
    <property type="match status" value="1"/>
</dbReference>
<dbReference type="InterPro" id="IPR009297">
    <property type="entry name" value="DUF952"/>
</dbReference>
<evidence type="ECO:0000313" key="2">
    <source>
        <dbReference type="Proteomes" id="UP000013167"/>
    </source>
</evidence>
<dbReference type="AlphaFoldDB" id="N0DXD0"/>
<sequence length="107" mass="12142">MSEKIFHIAEADKWRAALAAGEYRWSTLDRTLEEEGFIHASEAHQWEATLERFYAAYEGGLMLLTIDPALLTSPLVREVGNPVTGEQFPHLYGPLNVDAVTEVRRLR</sequence>
<dbReference type="EMBL" id="CAIZ01000004">
    <property type="protein sequence ID" value="CCH68488.1"/>
    <property type="molecule type" value="Genomic_DNA"/>
</dbReference>
<dbReference type="HOGENOM" id="CLU_129452_1_1_11"/>
<dbReference type="PANTHER" id="PTHR34129:SF1">
    <property type="entry name" value="DUF952 DOMAIN-CONTAINING PROTEIN"/>
    <property type="match status" value="1"/>
</dbReference>
<keyword evidence="2" id="KW-1185">Reference proteome</keyword>
<dbReference type="Pfam" id="PF06108">
    <property type="entry name" value="DUF952"/>
    <property type="match status" value="1"/>
</dbReference>
<dbReference type="OrthoDB" id="5638018at2"/>
<dbReference type="RefSeq" id="WP_010851392.1">
    <property type="nucleotide sequence ID" value="NZ_HF570956.1"/>
</dbReference>
<dbReference type="SUPFAM" id="SSF56399">
    <property type="entry name" value="ADP-ribosylation"/>
    <property type="match status" value="1"/>
</dbReference>
<dbReference type="Gene3D" id="3.20.170.20">
    <property type="entry name" value="Protein of unknown function DUF952"/>
    <property type="match status" value="1"/>
</dbReference>
<name>N0DXD0_9MICO</name>
<evidence type="ECO:0000313" key="1">
    <source>
        <dbReference type="EMBL" id="CCH68488.1"/>
    </source>
</evidence>
<reference evidence="1 2" key="1">
    <citation type="journal article" date="2013" name="ISME J.">
        <title>A metabolic model for members of the genus Tetrasphaera involved in enhanced biological phosphorus removal.</title>
        <authorList>
            <person name="Kristiansen R."/>
            <person name="Nguyen H.T.T."/>
            <person name="Saunders A.M."/>
            <person name="Nielsen J.L."/>
            <person name="Wimmer R."/>
            <person name="Le V.Q."/>
            <person name="McIlroy S.J."/>
            <person name="Petrovski S."/>
            <person name="Seviour R.J."/>
            <person name="Calteau A."/>
            <person name="Nielsen K.L."/>
            <person name="Nielsen P.H."/>
        </authorList>
    </citation>
    <scope>NUCLEOTIDE SEQUENCE [LARGE SCALE GENOMIC DNA]</scope>
    <source>
        <strain evidence="1 2">Lp2</strain>
    </source>
</reference>
<proteinExistence type="predicted"/>
<dbReference type="STRING" id="1193181.BN10_1010003"/>
<gene>
    <name evidence="1" type="ORF">BN10_1010003</name>
</gene>